<organism evidence="2">
    <name type="scientific">marine sediment metagenome</name>
    <dbReference type="NCBI Taxonomy" id="412755"/>
    <lineage>
        <taxon>unclassified sequences</taxon>
        <taxon>metagenomes</taxon>
        <taxon>ecological metagenomes</taxon>
    </lineage>
</organism>
<name>A0A0F9D4K9_9ZZZZ</name>
<protein>
    <submittedName>
        <fullName evidence="2">Uncharacterized protein</fullName>
    </submittedName>
</protein>
<proteinExistence type="predicted"/>
<feature type="compositionally biased region" description="Basic residues" evidence="1">
    <location>
        <begin position="49"/>
        <end position="67"/>
    </location>
</feature>
<evidence type="ECO:0000313" key="2">
    <source>
        <dbReference type="EMBL" id="KKL56514.1"/>
    </source>
</evidence>
<comment type="caution">
    <text evidence="2">The sequence shown here is derived from an EMBL/GenBank/DDBJ whole genome shotgun (WGS) entry which is preliminary data.</text>
</comment>
<feature type="non-terminal residue" evidence="2">
    <location>
        <position position="134"/>
    </location>
</feature>
<accession>A0A0F9D4K9</accession>
<reference evidence="2" key="1">
    <citation type="journal article" date="2015" name="Nature">
        <title>Complex archaea that bridge the gap between prokaryotes and eukaryotes.</title>
        <authorList>
            <person name="Spang A."/>
            <person name="Saw J.H."/>
            <person name="Jorgensen S.L."/>
            <person name="Zaremba-Niedzwiedzka K."/>
            <person name="Martijn J."/>
            <person name="Lind A.E."/>
            <person name="van Eijk R."/>
            <person name="Schleper C."/>
            <person name="Guy L."/>
            <person name="Ettema T.J."/>
        </authorList>
    </citation>
    <scope>NUCLEOTIDE SEQUENCE</scope>
</reference>
<feature type="compositionally biased region" description="Basic and acidic residues" evidence="1">
    <location>
        <begin position="33"/>
        <end position="48"/>
    </location>
</feature>
<dbReference type="AlphaFoldDB" id="A0A0F9D4K9"/>
<sequence length="134" mass="15255">MDSLYGRVRAIKDDMMELTGTRETRGEGLPMRRKTDMAWRWDDPDPKRPPAKRARRMRRCGRRRNARKSQYLSLRVPLPPHLQALHDLLSEMGLPIPTPSQCAAFVRDHCTKTTGSFGTLVTIPHPLLDAAPSP</sequence>
<feature type="region of interest" description="Disordered" evidence="1">
    <location>
        <begin position="26"/>
        <end position="68"/>
    </location>
</feature>
<evidence type="ECO:0000256" key="1">
    <source>
        <dbReference type="SAM" id="MobiDB-lite"/>
    </source>
</evidence>
<gene>
    <name evidence="2" type="ORF">LCGC14_2244600</name>
</gene>
<dbReference type="EMBL" id="LAZR01030467">
    <property type="protein sequence ID" value="KKL56514.1"/>
    <property type="molecule type" value="Genomic_DNA"/>
</dbReference>